<organism evidence="2 3">
    <name type="scientific">Lophiotrema nucula</name>
    <dbReference type="NCBI Taxonomy" id="690887"/>
    <lineage>
        <taxon>Eukaryota</taxon>
        <taxon>Fungi</taxon>
        <taxon>Dikarya</taxon>
        <taxon>Ascomycota</taxon>
        <taxon>Pezizomycotina</taxon>
        <taxon>Dothideomycetes</taxon>
        <taxon>Pleosporomycetidae</taxon>
        <taxon>Pleosporales</taxon>
        <taxon>Lophiotremataceae</taxon>
        <taxon>Lophiotrema</taxon>
    </lineage>
</organism>
<dbReference type="PANTHER" id="PTHR33112">
    <property type="entry name" value="DOMAIN PROTEIN, PUTATIVE-RELATED"/>
    <property type="match status" value="1"/>
</dbReference>
<dbReference type="AlphaFoldDB" id="A0A6A5Z887"/>
<sequence>MTVGPRRALVRLPAHPDFEYQIVFETVRAGARVIDTPSVPRLVSILMPSNLSLFAPDVRGRKKKENEIEPYPSSIFRNSERGYPEEICDRCKELNLGVLLGSRDQAFRSGIFGTTWTDSLQDYPPDRWKNREIEKQIGRSIAQRVIFDGPFTIQRQCWICNAMQTYDFKLPLQATSCYKLCEDIKVMKDISTDPDLRAGLESLFLVKTNVLGNPYSSGCPNYRCTIQTRGNFVERPSMVFGSPSAKGSKQSSLLKVETVGAKPNYDLVRSWIHTCIEGHHDTCSIPQPTNIDQLRRIRLLDVHRRSLVEYQGESEFIALSYTWGDAEQPNISRNGSIPESKIWDTFLWVDSICIDQSSSDDKEEQIGLMHLIYGSATATIVPLDSPNARFGIHGILPGRLPRTSQLFARVGVDEDADLLLQHPIQQHEVKRSTWSSRAWTYQERFLSRRCIYFSRHQAYFSCCEGTHSEDEQDLSPWVRNNVIPVNEINQWSIPSGSSTFRHYSVIIGDYAGRQMSNQDDVLHAISGVLTSMEKKGFRDGLVSRLPMEAHVYGIPIHWLRYALLWFPQGARDCWPTKPRNTDRYPTWSWCGWRWPAGGSLSFNMEPPYLELDVCIFPPLQISKDLRDLTSNNRNSEAKTAGYFLGPESPERIIVSSSACHAALQMIRLVPPCERLHDENTTIEPASQTALRTRGILLRVACAYNSNTSSFDVSGHSKLADICFLADVNMPETRGICSCDLLLIAIRIDPESYGSPVYKLSIKAIPLKWEHDAPTYAGLKTATRIGSFRHEASEEEFLMDWAGFNPRYEEFWFR</sequence>
<dbReference type="Pfam" id="PF06985">
    <property type="entry name" value="HET"/>
    <property type="match status" value="1"/>
</dbReference>
<dbReference type="PANTHER" id="PTHR33112:SF12">
    <property type="entry name" value="HETEROKARYON INCOMPATIBILITY DOMAIN-CONTAINING PROTEIN"/>
    <property type="match status" value="1"/>
</dbReference>
<proteinExistence type="predicted"/>
<dbReference type="EMBL" id="ML977322">
    <property type="protein sequence ID" value="KAF2115640.1"/>
    <property type="molecule type" value="Genomic_DNA"/>
</dbReference>
<dbReference type="InterPro" id="IPR010730">
    <property type="entry name" value="HET"/>
</dbReference>
<name>A0A6A5Z887_9PLEO</name>
<dbReference type="OrthoDB" id="5428863at2759"/>
<evidence type="ECO:0000313" key="2">
    <source>
        <dbReference type="EMBL" id="KAF2115640.1"/>
    </source>
</evidence>
<gene>
    <name evidence="2" type="ORF">BDV96DRAFT_599221</name>
</gene>
<keyword evidence="3" id="KW-1185">Reference proteome</keyword>
<protein>
    <submittedName>
        <fullName evidence="2">Heterokaryon incompatibility protein-domain-containing protein</fullName>
    </submittedName>
</protein>
<accession>A0A6A5Z887</accession>
<feature type="domain" description="Heterokaryon incompatibility" evidence="1">
    <location>
        <begin position="345"/>
        <end position="443"/>
    </location>
</feature>
<evidence type="ECO:0000259" key="1">
    <source>
        <dbReference type="Pfam" id="PF06985"/>
    </source>
</evidence>
<reference evidence="2" key="1">
    <citation type="journal article" date="2020" name="Stud. Mycol.">
        <title>101 Dothideomycetes genomes: a test case for predicting lifestyles and emergence of pathogens.</title>
        <authorList>
            <person name="Haridas S."/>
            <person name="Albert R."/>
            <person name="Binder M."/>
            <person name="Bloem J."/>
            <person name="Labutti K."/>
            <person name="Salamov A."/>
            <person name="Andreopoulos B."/>
            <person name="Baker S."/>
            <person name="Barry K."/>
            <person name="Bills G."/>
            <person name="Bluhm B."/>
            <person name="Cannon C."/>
            <person name="Castanera R."/>
            <person name="Culley D."/>
            <person name="Daum C."/>
            <person name="Ezra D."/>
            <person name="Gonzalez J."/>
            <person name="Henrissat B."/>
            <person name="Kuo A."/>
            <person name="Liang C."/>
            <person name="Lipzen A."/>
            <person name="Lutzoni F."/>
            <person name="Magnuson J."/>
            <person name="Mondo S."/>
            <person name="Nolan M."/>
            <person name="Ohm R."/>
            <person name="Pangilinan J."/>
            <person name="Park H.-J."/>
            <person name="Ramirez L."/>
            <person name="Alfaro M."/>
            <person name="Sun H."/>
            <person name="Tritt A."/>
            <person name="Yoshinaga Y."/>
            <person name="Zwiers L.-H."/>
            <person name="Turgeon B."/>
            <person name="Goodwin S."/>
            <person name="Spatafora J."/>
            <person name="Crous P."/>
            <person name="Grigoriev I."/>
        </authorList>
    </citation>
    <scope>NUCLEOTIDE SEQUENCE</scope>
    <source>
        <strain evidence="2">CBS 627.86</strain>
    </source>
</reference>
<dbReference type="Proteomes" id="UP000799770">
    <property type="component" value="Unassembled WGS sequence"/>
</dbReference>
<evidence type="ECO:0000313" key="3">
    <source>
        <dbReference type="Proteomes" id="UP000799770"/>
    </source>
</evidence>